<dbReference type="PROSITE" id="PS51108">
    <property type="entry name" value="PTS_EIID"/>
    <property type="match status" value="1"/>
</dbReference>
<name>A0A3R6UVY9_9LACO</name>
<dbReference type="Proteomes" id="UP000284822">
    <property type="component" value="Unassembled WGS sequence"/>
</dbReference>
<dbReference type="GO" id="GO:0009401">
    <property type="term" value="P:phosphoenolpyruvate-dependent sugar phosphotransferase system"/>
    <property type="evidence" value="ECO:0007669"/>
    <property type="project" value="InterPro"/>
</dbReference>
<feature type="transmembrane region" description="Helical" evidence="1">
    <location>
        <begin position="245"/>
        <end position="265"/>
    </location>
</feature>
<evidence type="ECO:0000313" key="3">
    <source>
        <dbReference type="Proteomes" id="UP000284822"/>
    </source>
</evidence>
<organism evidence="2 3">
    <name type="scientific">Bombilactobacillus bombi</name>
    <dbReference type="NCBI Taxonomy" id="1303590"/>
    <lineage>
        <taxon>Bacteria</taxon>
        <taxon>Bacillati</taxon>
        <taxon>Bacillota</taxon>
        <taxon>Bacilli</taxon>
        <taxon>Lactobacillales</taxon>
        <taxon>Lactobacillaceae</taxon>
        <taxon>Bombilactobacillus</taxon>
    </lineage>
</organism>
<proteinExistence type="predicted"/>
<dbReference type="EMBL" id="QOCS01000006">
    <property type="protein sequence ID" value="RHW48221.1"/>
    <property type="molecule type" value="Genomic_DNA"/>
</dbReference>
<protein>
    <submittedName>
        <fullName evidence="2">PTS fructose transporter subunit IID</fullName>
    </submittedName>
</protein>
<dbReference type="Pfam" id="PF03613">
    <property type="entry name" value="EIID-AGA"/>
    <property type="match status" value="1"/>
</dbReference>
<keyword evidence="1" id="KW-0812">Transmembrane</keyword>
<feature type="transmembrane region" description="Helical" evidence="1">
    <location>
        <begin position="217"/>
        <end position="238"/>
    </location>
</feature>
<evidence type="ECO:0000256" key="1">
    <source>
        <dbReference type="SAM" id="Phobius"/>
    </source>
</evidence>
<evidence type="ECO:0000313" key="2">
    <source>
        <dbReference type="EMBL" id="RHW48221.1"/>
    </source>
</evidence>
<feature type="transmembrane region" description="Helical" evidence="1">
    <location>
        <begin position="176"/>
        <end position="197"/>
    </location>
</feature>
<feature type="transmembrane region" description="Helical" evidence="1">
    <location>
        <begin position="136"/>
        <end position="155"/>
    </location>
</feature>
<dbReference type="RefSeq" id="WP_118910210.1">
    <property type="nucleotide sequence ID" value="NZ_QOCS01000006.1"/>
</dbReference>
<feature type="transmembrane region" description="Helical" evidence="1">
    <location>
        <begin position="112"/>
        <end position="130"/>
    </location>
</feature>
<dbReference type="GO" id="GO:0005886">
    <property type="term" value="C:plasma membrane"/>
    <property type="evidence" value="ECO:0007669"/>
    <property type="project" value="TreeGrafter"/>
</dbReference>
<dbReference type="AlphaFoldDB" id="A0A3R6UVY9"/>
<sequence>MSESLGKLSKRDLIKTALRHYIGVSTYNYDTGTASGLVWEMFPALRKIYKKDDYLVQSLNNHFKFYNCNPWLSPLITGATLAMEEKNGIQSLEAVQNLKVGLMGPLSGIGDTIIWVMIPTILGAIAGSMGQKGDPTGLFLFLFLWLLMSFTRPYLYIIGYKSGTNLISNLGDSLKSFTDAISILGITVIGSIISTTVKVNVGWQFVRSGVKVNLQDILNKLCPSLLPAIVVLILYLLLKNKKAKMGWLIVGIIIISMAGAAVGVFKA</sequence>
<reference evidence="2 3" key="1">
    <citation type="submission" date="2018-07" db="EMBL/GenBank/DDBJ databases">
        <title>Genome sequences of six Lactobacillus spp. isolated from bumble bee guts.</title>
        <authorList>
            <person name="Motta E.V.S."/>
            <person name="Moran N.A."/>
        </authorList>
    </citation>
    <scope>NUCLEOTIDE SEQUENCE [LARGE SCALE GENOMIC DNA]</scope>
    <source>
        <strain evidence="2 3">LV-8.1</strain>
    </source>
</reference>
<accession>A0A3R6UVY9</accession>
<keyword evidence="1" id="KW-1133">Transmembrane helix</keyword>
<dbReference type="PANTHER" id="PTHR32502:SF26">
    <property type="entry name" value="PHOSPHOTRANSFERASE SYSTEM SUGAR-SPECIFIC EIID COMPONENT"/>
    <property type="match status" value="1"/>
</dbReference>
<dbReference type="InterPro" id="IPR050303">
    <property type="entry name" value="GatZ_KbaZ_carbometab"/>
</dbReference>
<dbReference type="InterPro" id="IPR004704">
    <property type="entry name" value="PTS_IID_man"/>
</dbReference>
<dbReference type="PANTHER" id="PTHR32502">
    <property type="entry name" value="N-ACETYLGALACTOSAMINE PERMEASE II COMPONENT-RELATED"/>
    <property type="match status" value="1"/>
</dbReference>
<keyword evidence="1" id="KW-0472">Membrane</keyword>
<comment type="caution">
    <text evidence="2">The sequence shown here is derived from an EMBL/GenBank/DDBJ whole genome shotgun (WGS) entry which is preliminary data.</text>
</comment>
<gene>
    <name evidence="2" type="ORF">DS832_02595</name>
</gene>